<dbReference type="SUPFAM" id="SSF144083">
    <property type="entry name" value="Magnesium transport protein CorA, transmembrane region"/>
    <property type="match status" value="1"/>
</dbReference>
<keyword evidence="7" id="KW-1185">Reference proteome</keyword>
<accession>A0A364KMG7</accession>
<organism evidence="6 7">
    <name type="scientific">Talaromyces amestolkiae</name>
    <dbReference type="NCBI Taxonomy" id="1196081"/>
    <lineage>
        <taxon>Eukaryota</taxon>
        <taxon>Fungi</taxon>
        <taxon>Dikarya</taxon>
        <taxon>Ascomycota</taxon>
        <taxon>Pezizomycotina</taxon>
        <taxon>Eurotiomycetes</taxon>
        <taxon>Eurotiomycetidae</taxon>
        <taxon>Eurotiales</taxon>
        <taxon>Trichocomaceae</taxon>
        <taxon>Talaromyces</taxon>
        <taxon>Talaromyces sect. Talaromyces</taxon>
    </lineage>
</organism>
<evidence type="ECO:0000256" key="5">
    <source>
        <dbReference type="SAM" id="Phobius"/>
    </source>
</evidence>
<evidence type="ECO:0000313" key="6">
    <source>
        <dbReference type="EMBL" id="RAO64744.1"/>
    </source>
</evidence>
<dbReference type="EMBL" id="MIKG01000001">
    <property type="protein sequence ID" value="RAO64744.1"/>
    <property type="molecule type" value="Genomic_DNA"/>
</dbReference>
<evidence type="ECO:0000256" key="4">
    <source>
        <dbReference type="ARBA" id="ARBA00023136"/>
    </source>
</evidence>
<comment type="subcellular location">
    <subcellularLocation>
        <location evidence="1">Membrane</location>
        <topology evidence="1">Multi-pass membrane protein</topology>
    </subcellularLocation>
</comment>
<keyword evidence="2 5" id="KW-0812">Transmembrane</keyword>
<dbReference type="InterPro" id="IPR002523">
    <property type="entry name" value="MgTranspt_CorA/ZnTranspt_ZntB"/>
</dbReference>
<gene>
    <name evidence="6" type="ORF">BHQ10_000756</name>
</gene>
<evidence type="ECO:0000256" key="3">
    <source>
        <dbReference type="ARBA" id="ARBA00022989"/>
    </source>
</evidence>
<feature type="transmembrane region" description="Helical" evidence="5">
    <location>
        <begin position="467"/>
        <end position="488"/>
    </location>
</feature>
<dbReference type="Proteomes" id="UP000249363">
    <property type="component" value="Unassembled WGS sequence"/>
</dbReference>
<evidence type="ECO:0000313" key="7">
    <source>
        <dbReference type="Proteomes" id="UP000249363"/>
    </source>
</evidence>
<keyword evidence="4 5" id="KW-0472">Membrane</keyword>
<dbReference type="Gene3D" id="1.20.58.340">
    <property type="entry name" value="Magnesium transport protein CorA, transmembrane region"/>
    <property type="match status" value="1"/>
</dbReference>
<keyword evidence="3 5" id="KW-1133">Transmembrane helix</keyword>
<dbReference type="GO" id="GO:0016020">
    <property type="term" value="C:membrane"/>
    <property type="evidence" value="ECO:0007669"/>
    <property type="project" value="UniProtKB-SubCell"/>
</dbReference>
<comment type="caution">
    <text evidence="6">The sequence shown here is derived from an EMBL/GenBank/DDBJ whole genome shotgun (WGS) entry which is preliminary data.</text>
</comment>
<dbReference type="InterPro" id="IPR045863">
    <property type="entry name" value="CorA_TM1_TM2"/>
</dbReference>
<proteinExistence type="predicted"/>
<dbReference type="OrthoDB" id="1046782at2759"/>
<dbReference type="Pfam" id="PF01544">
    <property type="entry name" value="CorA"/>
    <property type="match status" value="1"/>
</dbReference>
<dbReference type="AlphaFoldDB" id="A0A364KMG7"/>
<evidence type="ECO:0000256" key="1">
    <source>
        <dbReference type="ARBA" id="ARBA00004141"/>
    </source>
</evidence>
<reference evidence="6 7" key="1">
    <citation type="journal article" date="2017" name="Biotechnol. Biofuels">
        <title>Differential beta-glucosidase expression as a function of carbon source availability in Talaromyces amestolkiae: a genomic and proteomic approach.</title>
        <authorList>
            <person name="de Eugenio L.I."/>
            <person name="Mendez-Liter J.A."/>
            <person name="Nieto-Dominguez M."/>
            <person name="Alonso L."/>
            <person name="Gil-Munoz J."/>
            <person name="Barriuso J."/>
            <person name="Prieto A."/>
            <person name="Martinez M.J."/>
        </authorList>
    </citation>
    <scope>NUCLEOTIDE SEQUENCE [LARGE SCALE GENOMIC DNA]</scope>
    <source>
        <strain evidence="6 7">CIB</strain>
    </source>
</reference>
<dbReference type="RefSeq" id="XP_040729261.1">
    <property type="nucleotide sequence ID" value="XM_040880268.1"/>
</dbReference>
<sequence length="504" mass="58099">MSSISTTSDDGRLEKPLVERKTVGVQLQEPPFGLYHLRHKVLDYALFLCRGRKGSRLNSNKHNAGTDDSESNTRLVVLDESATMEFDEHVRTLSARTPAEGGPDADRERIDRIMSRDEDTFLEDKSKAFELFEQYWNIDMDDVALFTSELVSSYHSRIVKVNGDICLDISYNIREDILYDETNISSLESTITVNVIKSTDLRVQHEYESLYFRHNITTRQTTYMLPNASREYRGLLHSVGSGLSERASRMHPFSLHAVILFQSLAARSAQIDDLYRRLLWIETQIYQGSIFQGTDSAKFIRYIQLSHKLSRNLITLEHRNERDRSHIEKLLEDHKRLRRLIKQSSPNPSKQIDMNTHEHVRDSLLSLKDLAHDQDRQIVNAQRKTQLFITLLYNLITGHDSGINLRIASETAKVAHEAKKDSTSMKIIAGVTMFYLPATFVCSLFGTNFVALNTNTSEPTFVVSKLWWVYIAFAVPLTAATMMGFLIWRRWRRGQVIVEDRYEV</sequence>
<name>A0A364KMG7_TALAM</name>
<feature type="transmembrane region" description="Helical" evidence="5">
    <location>
        <begin position="427"/>
        <end position="447"/>
    </location>
</feature>
<evidence type="ECO:0000256" key="2">
    <source>
        <dbReference type="ARBA" id="ARBA00022692"/>
    </source>
</evidence>
<dbReference type="GeneID" id="63789973"/>
<protein>
    <submittedName>
        <fullName evidence="6">Uncharacterized protein</fullName>
    </submittedName>
</protein>